<evidence type="ECO:0000313" key="2">
    <source>
        <dbReference type="EnsemblPlants" id="TuG1812G0500000765.01.T01.cds448681"/>
    </source>
</evidence>
<dbReference type="AlphaFoldDB" id="A0A8R7Q900"/>
<feature type="signal peptide" evidence="1">
    <location>
        <begin position="1"/>
        <end position="24"/>
    </location>
</feature>
<reference evidence="3" key="1">
    <citation type="journal article" date="2013" name="Nature">
        <title>Draft genome of the wheat A-genome progenitor Triticum urartu.</title>
        <authorList>
            <person name="Ling H.Q."/>
            <person name="Zhao S."/>
            <person name="Liu D."/>
            <person name="Wang J."/>
            <person name="Sun H."/>
            <person name="Zhang C."/>
            <person name="Fan H."/>
            <person name="Li D."/>
            <person name="Dong L."/>
            <person name="Tao Y."/>
            <person name="Gao C."/>
            <person name="Wu H."/>
            <person name="Li Y."/>
            <person name="Cui Y."/>
            <person name="Guo X."/>
            <person name="Zheng S."/>
            <person name="Wang B."/>
            <person name="Yu K."/>
            <person name="Liang Q."/>
            <person name="Yang W."/>
            <person name="Lou X."/>
            <person name="Chen J."/>
            <person name="Feng M."/>
            <person name="Jian J."/>
            <person name="Zhang X."/>
            <person name="Luo G."/>
            <person name="Jiang Y."/>
            <person name="Liu J."/>
            <person name="Wang Z."/>
            <person name="Sha Y."/>
            <person name="Zhang B."/>
            <person name="Wu H."/>
            <person name="Tang D."/>
            <person name="Shen Q."/>
            <person name="Xue P."/>
            <person name="Zou S."/>
            <person name="Wang X."/>
            <person name="Liu X."/>
            <person name="Wang F."/>
            <person name="Yang Y."/>
            <person name="An X."/>
            <person name="Dong Z."/>
            <person name="Zhang K."/>
            <person name="Zhang X."/>
            <person name="Luo M.C."/>
            <person name="Dvorak J."/>
            <person name="Tong Y."/>
            <person name="Wang J."/>
            <person name="Yang H."/>
            <person name="Li Z."/>
            <person name="Wang D."/>
            <person name="Zhang A."/>
            <person name="Wang J."/>
        </authorList>
    </citation>
    <scope>NUCLEOTIDE SEQUENCE</scope>
    <source>
        <strain evidence="3">cv. G1812</strain>
    </source>
</reference>
<organism evidence="2 3">
    <name type="scientific">Triticum urartu</name>
    <name type="common">Red wild einkorn</name>
    <name type="synonym">Crithodium urartu</name>
    <dbReference type="NCBI Taxonomy" id="4572"/>
    <lineage>
        <taxon>Eukaryota</taxon>
        <taxon>Viridiplantae</taxon>
        <taxon>Streptophyta</taxon>
        <taxon>Embryophyta</taxon>
        <taxon>Tracheophyta</taxon>
        <taxon>Spermatophyta</taxon>
        <taxon>Magnoliopsida</taxon>
        <taxon>Liliopsida</taxon>
        <taxon>Poales</taxon>
        <taxon>Poaceae</taxon>
        <taxon>BOP clade</taxon>
        <taxon>Pooideae</taxon>
        <taxon>Triticodae</taxon>
        <taxon>Triticeae</taxon>
        <taxon>Triticinae</taxon>
        <taxon>Triticum</taxon>
    </lineage>
</organism>
<reference evidence="2" key="3">
    <citation type="submission" date="2022-06" db="UniProtKB">
        <authorList>
            <consortium name="EnsemblPlants"/>
        </authorList>
    </citation>
    <scope>IDENTIFICATION</scope>
</reference>
<feature type="chain" id="PRO_5035895861" evidence="1">
    <location>
        <begin position="25"/>
        <end position="39"/>
    </location>
</feature>
<dbReference type="Gramene" id="TuG1812G0500000765.01.T01">
    <property type="protein sequence ID" value="TuG1812G0500000765.01.T01.cds448681"/>
    <property type="gene ID" value="TuG1812G0500000765.01"/>
</dbReference>
<dbReference type="Proteomes" id="UP000015106">
    <property type="component" value="Chromosome 5"/>
</dbReference>
<proteinExistence type="predicted"/>
<dbReference type="EnsemblPlants" id="TuG1812G0500000765.01.T01">
    <property type="protein sequence ID" value="TuG1812G0500000765.01.T01.cds448681"/>
    <property type="gene ID" value="TuG1812G0500000765.01"/>
</dbReference>
<name>A0A8R7Q900_TRIUA</name>
<evidence type="ECO:0000313" key="3">
    <source>
        <dbReference type="Proteomes" id="UP000015106"/>
    </source>
</evidence>
<keyword evidence="3" id="KW-1185">Reference proteome</keyword>
<protein>
    <submittedName>
        <fullName evidence="2">Uncharacterized protein</fullName>
    </submittedName>
</protein>
<evidence type="ECO:0000256" key="1">
    <source>
        <dbReference type="SAM" id="SignalP"/>
    </source>
</evidence>
<accession>A0A8R7Q900</accession>
<sequence>MVHAPVHASLLLVGWTLYATTTCGKVISAHSKCQRTMIE</sequence>
<keyword evidence="1" id="KW-0732">Signal</keyword>
<reference evidence="2" key="2">
    <citation type="submission" date="2018-03" db="EMBL/GenBank/DDBJ databases">
        <title>The Triticum urartu genome reveals the dynamic nature of wheat genome evolution.</title>
        <authorList>
            <person name="Ling H."/>
            <person name="Ma B."/>
            <person name="Shi X."/>
            <person name="Liu H."/>
            <person name="Dong L."/>
            <person name="Sun H."/>
            <person name="Cao Y."/>
            <person name="Gao Q."/>
            <person name="Zheng S."/>
            <person name="Li Y."/>
            <person name="Yu Y."/>
            <person name="Du H."/>
            <person name="Qi M."/>
            <person name="Li Y."/>
            <person name="Yu H."/>
            <person name="Cui Y."/>
            <person name="Wang N."/>
            <person name="Chen C."/>
            <person name="Wu H."/>
            <person name="Zhao Y."/>
            <person name="Zhang J."/>
            <person name="Li Y."/>
            <person name="Zhou W."/>
            <person name="Zhang B."/>
            <person name="Hu W."/>
            <person name="Eijk M."/>
            <person name="Tang J."/>
            <person name="Witsenboer H."/>
            <person name="Zhao S."/>
            <person name="Li Z."/>
            <person name="Zhang A."/>
            <person name="Wang D."/>
            <person name="Liang C."/>
        </authorList>
    </citation>
    <scope>NUCLEOTIDE SEQUENCE [LARGE SCALE GENOMIC DNA]</scope>
    <source>
        <strain evidence="2">cv. G1812</strain>
    </source>
</reference>